<dbReference type="PRINTS" id="PR00081">
    <property type="entry name" value="GDHRDH"/>
</dbReference>
<dbReference type="PANTHER" id="PTHR42760:SF133">
    <property type="entry name" value="3-OXOACYL-[ACYL-CARRIER-PROTEIN] REDUCTASE"/>
    <property type="match status" value="1"/>
</dbReference>
<keyword evidence="4" id="KW-1185">Reference proteome</keyword>
<keyword evidence="2" id="KW-0560">Oxidoreductase</keyword>
<dbReference type="EMBL" id="AQHF01000024">
    <property type="protein sequence ID" value="MBE0346872.1"/>
    <property type="molecule type" value="Genomic_DNA"/>
</dbReference>
<dbReference type="Pfam" id="PF13561">
    <property type="entry name" value="adh_short_C2"/>
    <property type="match status" value="1"/>
</dbReference>
<proteinExistence type="inferred from homology"/>
<dbReference type="SUPFAM" id="SSF51735">
    <property type="entry name" value="NAD(P)-binding Rossmann-fold domains"/>
    <property type="match status" value="1"/>
</dbReference>
<dbReference type="GO" id="GO:0006633">
    <property type="term" value="P:fatty acid biosynthetic process"/>
    <property type="evidence" value="ECO:0007669"/>
    <property type="project" value="TreeGrafter"/>
</dbReference>
<dbReference type="PANTHER" id="PTHR42760">
    <property type="entry name" value="SHORT-CHAIN DEHYDROGENASES/REDUCTASES FAMILY MEMBER"/>
    <property type="match status" value="1"/>
</dbReference>
<sequence>MTNSVNHIVVITGASSGIGLAVAKKAALNEQCVVIMVAKNEEKLVAAKSQLVAAGYLNVEHFTADITINEQVTQLFKFIQKIKLPVYGFVHCAGTMYESPLLMTRDHLVDEQYHQHVKSAIMLAQGISKIMARNKSGSIVFISSVVAQQGSRGQSVYAAMKSALHGLTASLAAELGTMNIRVNAVAPGVIDTALVAHIPDEKKQQLIKNTALGRIGQPEEVADVINFLFAEESRFITGQVIHVDGGLKLGL</sequence>
<evidence type="ECO:0000313" key="4">
    <source>
        <dbReference type="Proteomes" id="UP000660708"/>
    </source>
</evidence>
<protein>
    <recommendedName>
        <fullName evidence="5">3-oxoacyl-ACP reductase</fullName>
    </recommendedName>
</protein>
<comment type="caution">
    <text evidence="3">The sequence shown here is derived from an EMBL/GenBank/DDBJ whole genome shotgun (WGS) entry which is preliminary data.</text>
</comment>
<dbReference type="AlphaFoldDB" id="A0A8I0MWY7"/>
<name>A0A8I0MWY7_9GAMM</name>
<dbReference type="RefSeq" id="WP_167508262.1">
    <property type="nucleotide sequence ID" value="NZ_AQHF01000024.1"/>
</dbReference>
<accession>A0A8I0MWY7</accession>
<dbReference type="GO" id="GO:0016616">
    <property type="term" value="F:oxidoreductase activity, acting on the CH-OH group of donors, NAD or NADP as acceptor"/>
    <property type="evidence" value="ECO:0007669"/>
    <property type="project" value="TreeGrafter"/>
</dbReference>
<comment type="similarity">
    <text evidence="1">Belongs to the short-chain dehydrogenases/reductases (SDR) family.</text>
</comment>
<evidence type="ECO:0008006" key="5">
    <source>
        <dbReference type="Google" id="ProtNLM"/>
    </source>
</evidence>
<evidence type="ECO:0000256" key="2">
    <source>
        <dbReference type="ARBA" id="ARBA00023002"/>
    </source>
</evidence>
<gene>
    <name evidence="3" type="ORF">PPEP_a3002</name>
</gene>
<reference evidence="3 4" key="1">
    <citation type="submission" date="2015-06" db="EMBL/GenBank/DDBJ databases">
        <title>Genome sequence of Pseudoalteromonas peptidolytica.</title>
        <authorList>
            <person name="Xie B.-B."/>
            <person name="Rong J.-C."/>
            <person name="Qin Q.-L."/>
            <person name="Zhang Y.-Z."/>
        </authorList>
    </citation>
    <scope>NUCLEOTIDE SEQUENCE [LARGE SCALE GENOMIC DNA]</scope>
    <source>
        <strain evidence="3 4">F12-50-A1</strain>
    </source>
</reference>
<dbReference type="GO" id="GO:0048038">
    <property type="term" value="F:quinone binding"/>
    <property type="evidence" value="ECO:0007669"/>
    <property type="project" value="TreeGrafter"/>
</dbReference>
<organism evidence="3 4">
    <name type="scientific">Pseudoalteromonas peptidolytica F12-50-A1</name>
    <dbReference type="NCBI Taxonomy" id="1315280"/>
    <lineage>
        <taxon>Bacteria</taxon>
        <taxon>Pseudomonadati</taxon>
        <taxon>Pseudomonadota</taxon>
        <taxon>Gammaproteobacteria</taxon>
        <taxon>Alteromonadales</taxon>
        <taxon>Pseudoalteromonadaceae</taxon>
        <taxon>Pseudoalteromonas</taxon>
    </lineage>
</organism>
<evidence type="ECO:0000313" key="3">
    <source>
        <dbReference type="EMBL" id="MBE0346872.1"/>
    </source>
</evidence>
<dbReference type="FunFam" id="3.40.50.720:FF:000173">
    <property type="entry name" value="3-oxoacyl-[acyl-carrier protein] reductase"/>
    <property type="match status" value="1"/>
</dbReference>
<evidence type="ECO:0000256" key="1">
    <source>
        <dbReference type="ARBA" id="ARBA00006484"/>
    </source>
</evidence>
<dbReference type="Proteomes" id="UP000660708">
    <property type="component" value="Unassembled WGS sequence"/>
</dbReference>
<dbReference type="InterPro" id="IPR002347">
    <property type="entry name" value="SDR_fam"/>
</dbReference>
<dbReference type="InterPro" id="IPR036291">
    <property type="entry name" value="NAD(P)-bd_dom_sf"/>
</dbReference>
<dbReference type="Gene3D" id="3.40.50.720">
    <property type="entry name" value="NAD(P)-binding Rossmann-like Domain"/>
    <property type="match status" value="1"/>
</dbReference>